<accession>A0A5B9BKV9</accession>
<protein>
    <submittedName>
        <fullName evidence="3">Alpha 2 protein</fullName>
    </submittedName>
</protein>
<organismHost>
    <name type="scientific">Syncerus caffer</name>
    <name type="common">African buffalo</name>
    <dbReference type="NCBI Taxonomy" id="9970"/>
</organismHost>
<name>A0A5B9BKV9_BEFV</name>
<evidence type="ECO:0000313" key="4">
    <source>
        <dbReference type="EMBL" id="QED88242.1"/>
    </source>
</evidence>
<evidence type="ECO:0000313" key="2">
    <source>
        <dbReference type="EMBL" id="QED88220.1"/>
    </source>
</evidence>
<evidence type="ECO:0000313" key="3">
    <source>
        <dbReference type="EMBL" id="QED88231.1"/>
    </source>
</evidence>
<reference evidence="3" key="1">
    <citation type="journal article" date="2019" name="Transbound. Emerg. Dis.">
        <title>Co-circulation and characterization of novel African arboviruses (genus Ephemerovirus) in cattle, Mayotte island, Indian Ocean, 2017.</title>
        <authorList>
            <person name="Dacheux L."/>
            <person name="Dommergues L."/>
            <person name="Chouanibou Y."/>
            <person name="Domeon L."/>
            <person name="Schuler C."/>
            <person name="Bonas S."/>
            <person name="Luo D."/>
            <person name="Maufrais C."/>
            <person name="Cetre-Sossah C."/>
            <person name="Cardinale E."/>
            <person name="Bourhy H."/>
            <person name="Metras R."/>
        </authorList>
    </citation>
    <scope>NUCLEOTIDE SEQUENCE</scope>
    <source>
        <strain evidence="1">17018MAY_7635</strain>
        <strain evidence="4">17020MAY_7641</strain>
        <strain evidence="2">17021MAY_7645</strain>
        <strain evidence="3">17039MAY_7639</strain>
    </source>
</reference>
<dbReference type="EMBL" id="MN148803">
    <property type="protein sequence ID" value="QED88242.1"/>
    <property type="molecule type" value="Viral_cRNA"/>
</dbReference>
<organism evidence="3">
    <name type="scientific">Bovine ephemeral fever virus</name>
    <name type="common">BEFV</name>
    <dbReference type="NCBI Taxonomy" id="11303"/>
    <lineage>
        <taxon>Viruses</taxon>
        <taxon>Riboviria</taxon>
        <taxon>Orthornavirae</taxon>
        <taxon>Negarnaviricota</taxon>
        <taxon>Haploviricotina</taxon>
        <taxon>Monjiviricetes</taxon>
        <taxon>Mononegavirales</taxon>
        <taxon>Rhabdoviridae</taxon>
        <taxon>Alpharhabdovirinae</taxon>
        <taxon>Ephemerovirus</taxon>
        <taxon>Ephemerovirus febris</taxon>
    </lineage>
</organism>
<dbReference type="EMBL" id="MN148802">
    <property type="protein sequence ID" value="QED88231.1"/>
    <property type="molecule type" value="Viral_cRNA"/>
</dbReference>
<proteinExistence type="predicted"/>
<dbReference type="EMBL" id="MN148800">
    <property type="protein sequence ID" value="QED88209.1"/>
    <property type="molecule type" value="Viral_cRNA"/>
</dbReference>
<organismHost>
    <name type="scientific">Bubalus bubalis</name>
    <name type="common">Domestic water buffalo</name>
    <dbReference type="NCBI Taxonomy" id="89462"/>
</organismHost>
<dbReference type="EMBL" id="MN148801">
    <property type="protein sequence ID" value="QED88220.1"/>
    <property type="molecule type" value="Viral_cRNA"/>
</dbReference>
<gene>
    <name evidence="3" type="primary">alpha</name>
</gene>
<evidence type="ECO:0000313" key="1">
    <source>
        <dbReference type="EMBL" id="QED88209.1"/>
    </source>
</evidence>
<organismHost>
    <name type="scientific">Culicoides</name>
    <dbReference type="NCBI Taxonomy" id="58271"/>
</organismHost>
<organismHost>
    <name type="scientific">Bos taurus</name>
    <name type="common">Bovine</name>
    <dbReference type="NCBI Taxonomy" id="9913"/>
</organismHost>
<sequence>MFGYMEINVNIETGKQKGRIHKLELWKLMENGLHELMKKERLGVMLKEEANFGFCRWLNTRGNWLSSDDIKKPILIEFHNFFNCLDYPSKVYKITVENNDYKLGSIKNLQIKLFFF</sequence>